<evidence type="ECO:0000313" key="8">
    <source>
        <dbReference type="Proteomes" id="UP000184513"/>
    </source>
</evidence>
<sequence>MNFSGFFSKLTLNTYSEDSLACVHRIILPLVHFALKFVSNFKLICPEANPTCIMKKPVVYFFHLLSSFFLFSLPLYTASPQSADTLKREAFLEQLQQYNRPHPRPDQRTRNVFSSFERLSFRDSTWEAWQQRTGELPPDFDTLPSLPFLPDPLILNEGDRPTRVESMDQWHEKRAWIKEQVKLLLSGTFPDPPENLTSEILSEHHEGEIRVQTILLTFGSHEKARLTLEVFTPPGKGPHPVFMSQWNHRGWVQIAVRRGYMGVIYAGADVFDETIHYQEVYPGYDWSALMTRAWGAQRAVDYLHTLPEVDKDRIALTGHSRNAKLSILAAAFDPRITALISSSGGTGGEIPYRYTDERHENESIDFLNSIRPQWFHPRLRFFNGREHKLPIDQNSLMALIAPNSLLLSSSIREAGGGDPWAIEQQFESLKKVYDFLGVPEKLGLRFRDGKHAVAARDIEGYIDWLDIQFGRSDKNWENRRYYTYDFTRWKDNRNQLHNSPKQPHTLASLIKNGRTMDPPDFLAWQKEVREALSWTLGVQPEGIAASPIENLSSKSDYLDLLLDRPTVDNGFRRNIAPYNALGDYQHGALYLPEQVQTDYGREKNTKIPVVIYLHKYTNTGFGREMNEFIEGCLAKGMGVLTMDLLGYGSRIEEGTEFYDRYPDWSKMGKMVKDTRDAVRALEQLTFIDKSNIYLAGYALGGTVALITAALEDRAAGVAVASAFTPLREAGPEMEGIKAFSHLYGLVPRWGLFLDQPSAMPVDFPEMLGALLPRPLMVISPELDRHADLDAINTTLANLEKLSDQVGAEYKGMQYIPGGFIRFSKSSQNEMIEWIYQQTKNSNE</sequence>
<reference evidence="7 8" key="1">
    <citation type="submission" date="2016-11" db="EMBL/GenBank/DDBJ databases">
        <authorList>
            <person name="Jaros S."/>
            <person name="Januszkiewicz K."/>
            <person name="Wedrychowicz H."/>
        </authorList>
    </citation>
    <scope>NUCLEOTIDE SEQUENCE [LARGE SCALE GENOMIC DNA]</scope>
    <source>
        <strain evidence="7 8">CGMCC 1.6102</strain>
    </source>
</reference>
<accession>A0A1M7P795</accession>
<dbReference type="SUPFAM" id="SSF53474">
    <property type="entry name" value="alpha/beta-Hydrolases"/>
    <property type="match status" value="2"/>
</dbReference>
<dbReference type="Pfam" id="PF22244">
    <property type="entry name" value="GCE_fung"/>
    <property type="match status" value="1"/>
</dbReference>
<keyword evidence="2" id="KW-0732">Signal</keyword>
<keyword evidence="3 7" id="KW-0378">Hydrolase</keyword>
<evidence type="ECO:0000256" key="3">
    <source>
        <dbReference type="ARBA" id="ARBA00022801"/>
    </source>
</evidence>
<dbReference type="AlphaFoldDB" id="A0A1M7P795"/>
<evidence type="ECO:0000259" key="5">
    <source>
        <dbReference type="Pfam" id="PF12697"/>
    </source>
</evidence>
<evidence type="ECO:0000256" key="2">
    <source>
        <dbReference type="ARBA" id="ARBA00022729"/>
    </source>
</evidence>
<keyword evidence="1" id="KW-0719">Serine esterase</keyword>
<evidence type="ECO:0000259" key="6">
    <source>
        <dbReference type="Pfam" id="PF22244"/>
    </source>
</evidence>
<dbReference type="InterPro" id="IPR029058">
    <property type="entry name" value="AB_hydrolase_fold"/>
</dbReference>
<dbReference type="GO" id="GO:0052689">
    <property type="term" value="F:carboxylic ester hydrolase activity"/>
    <property type="evidence" value="ECO:0007669"/>
    <property type="project" value="UniProtKB-KW"/>
</dbReference>
<dbReference type="InterPro" id="IPR000073">
    <property type="entry name" value="AB_hydrolase_1"/>
</dbReference>
<dbReference type="PANTHER" id="PTHR22946">
    <property type="entry name" value="DIENELACTONE HYDROLASE DOMAIN-CONTAINING PROTEIN-RELATED"/>
    <property type="match status" value="1"/>
</dbReference>
<gene>
    <name evidence="7" type="ORF">SAMN04488057_10788</name>
</gene>
<evidence type="ECO:0000256" key="4">
    <source>
        <dbReference type="ARBA" id="ARBA00038115"/>
    </source>
</evidence>
<dbReference type="Pfam" id="PF12697">
    <property type="entry name" value="Abhydrolase_6"/>
    <property type="match status" value="1"/>
</dbReference>
<dbReference type="InterPro" id="IPR050261">
    <property type="entry name" value="FrsA_esterase"/>
</dbReference>
<dbReference type="PANTHER" id="PTHR22946:SF9">
    <property type="entry name" value="POLYKETIDE TRANSFERASE AF380"/>
    <property type="match status" value="1"/>
</dbReference>
<comment type="similarity">
    <text evidence="4">Belongs to the AB hydrolase superfamily. FUS2 hydrolase family.</text>
</comment>
<dbReference type="Gene3D" id="3.40.50.1820">
    <property type="entry name" value="alpha/beta hydrolase"/>
    <property type="match status" value="2"/>
</dbReference>
<protein>
    <submittedName>
        <fullName evidence="7">BAAT / Acyl-CoA thioester hydrolase C terminal</fullName>
    </submittedName>
</protein>
<name>A0A1M7P795_9BACT</name>
<evidence type="ECO:0000313" key="7">
    <source>
        <dbReference type="EMBL" id="SHN12476.1"/>
    </source>
</evidence>
<dbReference type="STRING" id="388280.SAMN04488057_10788"/>
<feature type="domain" description="4-O-methyl-glucuronoyl methylesterase-like" evidence="6">
    <location>
        <begin position="225"/>
        <end position="437"/>
    </location>
</feature>
<keyword evidence="8" id="KW-1185">Reference proteome</keyword>
<dbReference type="EMBL" id="FRCY01000007">
    <property type="protein sequence ID" value="SHN12476.1"/>
    <property type="molecule type" value="Genomic_DNA"/>
</dbReference>
<organism evidence="7 8">
    <name type="scientific">Cyclobacterium lianum</name>
    <dbReference type="NCBI Taxonomy" id="388280"/>
    <lineage>
        <taxon>Bacteria</taxon>
        <taxon>Pseudomonadati</taxon>
        <taxon>Bacteroidota</taxon>
        <taxon>Cytophagia</taxon>
        <taxon>Cytophagales</taxon>
        <taxon>Cyclobacteriaceae</taxon>
        <taxon>Cyclobacterium</taxon>
    </lineage>
</organism>
<feature type="domain" description="AB hydrolase-1" evidence="5">
    <location>
        <begin position="634"/>
        <end position="757"/>
    </location>
</feature>
<dbReference type="Proteomes" id="UP000184513">
    <property type="component" value="Unassembled WGS sequence"/>
</dbReference>
<evidence type="ECO:0000256" key="1">
    <source>
        <dbReference type="ARBA" id="ARBA00022487"/>
    </source>
</evidence>
<proteinExistence type="inferred from homology"/>
<dbReference type="InterPro" id="IPR054579">
    <property type="entry name" value="GCE-like_dom"/>
</dbReference>